<proteinExistence type="predicted"/>
<organism evidence="2 3">
    <name type="scientific">Pleurodeles waltl</name>
    <name type="common">Iberian ribbed newt</name>
    <dbReference type="NCBI Taxonomy" id="8319"/>
    <lineage>
        <taxon>Eukaryota</taxon>
        <taxon>Metazoa</taxon>
        <taxon>Chordata</taxon>
        <taxon>Craniata</taxon>
        <taxon>Vertebrata</taxon>
        <taxon>Euteleostomi</taxon>
        <taxon>Amphibia</taxon>
        <taxon>Batrachia</taxon>
        <taxon>Caudata</taxon>
        <taxon>Salamandroidea</taxon>
        <taxon>Salamandridae</taxon>
        <taxon>Pleurodelinae</taxon>
        <taxon>Pleurodeles</taxon>
    </lineage>
</organism>
<evidence type="ECO:0000313" key="3">
    <source>
        <dbReference type="Proteomes" id="UP001066276"/>
    </source>
</evidence>
<feature type="region of interest" description="Disordered" evidence="1">
    <location>
        <begin position="47"/>
        <end position="83"/>
    </location>
</feature>
<sequence length="157" mass="17453">MNANAGDVLLATGALRELCAVQWVLLQQCHDAVSVSRASTFCGGWGSVKQGGRKKKKHAATRDRRQHHPLMDIGSQRTEGEPGLEANVRSGIQASHRIRHGASRQQERSSMDQAETQQGIINRYTLQARNSLWLAGEDDLDLEKAKEKEPVRQTRLC</sequence>
<accession>A0AAV7M8Q5</accession>
<feature type="compositionally biased region" description="Basic residues" evidence="1">
    <location>
        <begin position="51"/>
        <end position="68"/>
    </location>
</feature>
<evidence type="ECO:0000256" key="1">
    <source>
        <dbReference type="SAM" id="MobiDB-lite"/>
    </source>
</evidence>
<feature type="region of interest" description="Disordered" evidence="1">
    <location>
        <begin position="93"/>
        <end position="112"/>
    </location>
</feature>
<comment type="caution">
    <text evidence="2">The sequence shown here is derived from an EMBL/GenBank/DDBJ whole genome shotgun (WGS) entry which is preliminary data.</text>
</comment>
<dbReference type="Proteomes" id="UP001066276">
    <property type="component" value="Chromosome 10"/>
</dbReference>
<keyword evidence="3" id="KW-1185">Reference proteome</keyword>
<dbReference type="AlphaFoldDB" id="A0AAV7M8Q5"/>
<evidence type="ECO:0000313" key="2">
    <source>
        <dbReference type="EMBL" id="KAJ1100156.1"/>
    </source>
</evidence>
<gene>
    <name evidence="2" type="ORF">NDU88_005243</name>
</gene>
<name>A0AAV7M8Q5_PLEWA</name>
<reference evidence="2" key="1">
    <citation type="journal article" date="2022" name="bioRxiv">
        <title>Sequencing and chromosome-scale assembly of the giantPleurodeles waltlgenome.</title>
        <authorList>
            <person name="Brown T."/>
            <person name="Elewa A."/>
            <person name="Iarovenko S."/>
            <person name="Subramanian E."/>
            <person name="Araus A.J."/>
            <person name="Petzold A."/>
            <person name="Susuki M."/>
            <person name="Suzuki K.-i.T."/>
            <person name="Hayashi T."/>
            <person name="Toyoda A."/>
            <person name="Oliveira C."/>
            <person name="Osipova E."/>
            <person name="Leigh N.D."/>
            <person name="Simon A."/>
            <person name="Yun M.H."/>
        </authorList>
    </citation>
    <scope>NUCLEOTIDE SEQUENCE</scope>
    <source>
        <strain evidence="2">20211129_DDA</strain>
        <tissue evidence="2">Liver</tissue>
    </source>
</reference>
<protein>
    <submittedName>
        <fullName evidence="2">Uncharacterized protein</fullName>
    </submittedName>
</protein>
<dbReference type="EMBL" id="JANPWB010000014">
    <property type="protein sequence ID" value="KAJ1100156.1"/>
    <property type="molecule type" value="Genomic_DNA"/>
</dbReference>